<dbReference type="GO" id="GO:0005829">
    <property type="term" value="C:cytosol"/>
    <property type="evidence" value="ECO:0007669"/>
    <property type="project" value="TreeGrafter"/>
</dbReference>
<dbReference type="eggNOG" id="COG2826">
    <property type="taxonomic scope" value="Bacteria"/>
</dbReference>
<dbReference type="InterPro" id="IPR051917">
    <property type="entry name" value="Transposase-Integrase"/>
</dbReference>
<accession>A0A089NMZ9</accession>
<feature type="domain" description="Integrase catalytic" evidence="1">
    <location>
        <begin position="1"/>
        <end position="109"/>
    </location>
</feature>
<dbReference type="KEGG" id="mor:MOC_1541"/>
<proteinExistence type="predicted"/>
<evidence type="ECO:0000313" key="3">
    <source>
        <dbReference type="Proteomes" id="UP000029492"/>
    </source>
</evidence>
<dbReference type="GO" id="GO:0032196">
    <property type="term" value="P:transposition"/>
    <property type="evidence" value="ECO:0007669"/>
    <property type="project" value="TreeGrafter"/>
</dbReference>
<dbReference type="SUPFAM" id="SSF53098">
    <property type="entry name" value="Ribonuclease H-like"/>
    <property type="match status" value="1"/>
</dbReference>
<dbReference type="Proteomes" id="UP000029492">
    <property type="component" value="Chromosome"/>
</dbReference>
<keyword evidence="3" id="KW-1185">Reference proteome</keyword>
<dbReference type="PANTHER" id="PTHR10948:SF23">
    <property type="entry name" value="TRANSPOSASE INSI FOR INSERTION SEQUENCE ELEMENT IS30A-RELATED"/>
    <property type="match status" value="1"/>
</dbReference>
<dbReference type="PROSITE" id="PS50994">
    <property type="entry name" value="INTEGRASE"/>
    <property type="match status" value="1"/>
</dbReference>
<gene>
    <name evidence="2" type="ORF">MOC_1541</name>
</gene>
<dbReference type="AlphaFoldDB" id="A0A089NMZ9"/>
<dbReference type="GO" id="GO:0015074">
    <property type="term" value="P:DNA integration"/>
    <property type="evidence" value="ECO:0007669"/>
    <property type="project" value="InterPro"/>
</dbReference>
<dbReference type="NCBIfam" id="NF033563">
    <property type="entry name" value="transpos_IS30"/>
    <property type="match status" value="1"/>
</dbReference>
<dbReference type="PANTHER" id="PTHR10948">
    <property type="entry name" value="TRANSPOSASE"/>
    <property type="match status" value="1"/>
</dbReference>
<dbReference type="InterPro" id="IPR036397">
    <property type="entry name" value="RNaseH_sf"/>
</dbReference>
<dbReference type="EMBL" id="CP003811">
    <property type="protein sequence ID" value="AIQ89296.1"/>
    <property type="molecule type" value="Genomic_DNA"/>
</dbReference>
<organism evidence="2 3">
    <name type="scientific">Methylobacterium oryzae CBMB20</name>
    <dbReference type="NCBI Taxonomy" id="693986"/>
    <lineage>
        <taxon>Bacteria</taxon>
        <taxon>Pseudomonadati</taxon>
        <taxon>Pseudomonadota</taxon>
        <taxon>Alphaproteobacteria</taxon>
        <taxon>Hyphomicrobiales</taxon>
        <taxon>Methylobacteriaceae</taxon>
        <taxon>Methylobacterium</taxon>
    </lineage>
</organism>
<evidence type="ECO:0000259" key="1">
    <source>
        <dbReference type="PROSITE" id="PS50994"/>
    </source>
</evidence>
<name>A0A089NMZ9_9HYPH</name>
<sequence>MRDAISRTVTSLPEQLRRSLTWDQGAEMAEHARLRIDSGLQIYFCDPRSPWQHGTNENTNGLLRQYFPKGTDLGAHSSDDLAAVAAALNGRPRKTLGWKAPAEALDAILRSGHAGVATTA</sequence>
<dbReference type="InterPro" id="IPR012337">
    <property type="entry name" value="RNaseH-like_sf"/>
</dbReference>
<dbReference type="GO" id="GO:0003676">
    <property type="term" value="F:nucleic acid binding"/>
    <property type="evidence" value="ECO:0007669"/>
    <property type="project" value="InterPro"/>
</dbReference>
<dbReference type="InterPro" id="IPR001584">
    <property type="entry name" value="Integrase_cat-core"/>
</dbReference>
<protein>
    <submittedName>
        <fullName evidence="2">Transposase of ISMdi25, IS30 family</fullName>
    </submittedName>
</protein>
<dbReference type="Gene3D" id="3.30.420.10">
    <property type="entry name" value="Ribonuclease H-like superfamily/Ribonuclease H"/>
    <property type="match status" value="1"/>
</dbReference>
<dbReference type="HOGENOM" id="CLU_035706_4_2_5"/>
<dbReference type="InterPro" id="IPR053392">
    <property type="entry name" value="Transposase_IS30-like"/>
</dbReference>
<dbReference type="GO" id="GO:0004803">
    <property type="term" value="F:transposase activity"/>
    <property type="evidence" value="ECO:0007669"/>
    <property type="project" value="TreeGrafter"/>
</dbReference>
<reference evidence="2 3" key="1">
    <citation type="journal article" date="2014" name="PLoS ONE">
        <title>Genome Information of Methylobacterium oryzae, a Plant-Probiotic Methylotroph in the Phyllosphere.</title>
        <authorList>
            <person name="Kwak M.J."/>
            <person name="Jeong H."/>
            <person name="Madhaiyan M."/>
            <person name="Lee Y."/>
            <person name="Sa T.M."/>
            <person name="Oh T.K."/>
            <person name="Kim J.F."/>
        </authorList>
    </citation>
    <scope>NUCLEOTIDE SEQUENCE [LARGE SCALE GENOMIC DNA]</scope>
    <source>
        <strain evidence="2 3">CBMB20</strain>
    </source>
</reference>
<evidence type="ECO:0000313" key="2">
    <source>
        <dbReference type="EMBL" id="AIQ89296.1"/>
    </source>
</evidence>